<keyword evidence="7" id="KW-0770">Synapse</keyword>
<evidence type="ECO:0000313" key="23">
    <source>
        <dbReference type="EMBL" id="CAB3263481.1"/>
    </source>
</evidence>
<dbReference type="PROSITE" id="PS51132">
    <property type="entry name" value="OLF"/>
    <property type="match status" value="1"/>
</dbReference>
<dbReference type="Gene3D" id="4.10.1240.10">
    <property type="entry name" value="GPCR, family 2, extracellular hormone receptor domain"/>
    <property type="match status" value="1"/>
</dbReference>
<dbReference type="SMART" id="SM00284">
    <property type="entry name" value="OLF"/>
    <property type="match status" value="1"/>
</dbReference>
<dbReference type="InterPro" id="IPR036445">
    <property type="entry name" value="GPCR_2_extracell_dom_sf"/>
</dbReference>
<feature type="transmembrane region" description="Helical" evidence="16">
    <location>
        <begin position="913"/>
        <end position="934"/>
    </location>
</feature>
<keyword evidence="5 16" id="KW-0812">Transmembrane</keyword>
<name>A0A6F9DJW2_9ASCI</name>
<dbReference type="InterPro" id="IPR046338">
    <property type="entry name" value="GAIN_dom_sf"/>
</dbReference>
<dbReference type="EMBL" id="LR787619">
    <property type="protein sequence ID" value="CAB3263481.1"/>
    <property type="molecule type" value="mRNA"/>
</dbReference>
<evidence type="ECO:0000256" key="10">
    <source>
        <dbReference type="ARBA" id="ARBA00023157"/>
    </source>
</evidence>
<dbReference type="InterPro" id="IPR000832">
    <property type="entry name" value="GPCR_2_secretin-like"/>
</dbReference>
<evidence type="ECO:0000256" key="3">
    <source>
        <dbReference type="ARBA" id="ARBA00022475"/>
    </source>
</evidence>
<evidence type="ECO:0000256" key="4">
    <source>
        <dbReference type="ARBA" id="ARBA00022525"/>
    </source>
</evidence>
<evidence type="ECO:0000256" key="8">
    <source>
        <dbReference type="ARBA" id="ARBA00023040"/>
    </source>
</evidence>
<keyword evidence="10 14" id="KW-1015">Disulfide bond</keyword>
<dbReference type="Gene3D" id="2.60.220.50">
    <property type="match status" value="1"/>
</dbReference>
<keyword evidence="11" id="KW-0675">Receptor</keyword>
<comment type="subcellular location">
    <subcellularLocation>
        <location evidence="2">Cell membrane</location>
        <topology evidence="2">Multi-pass membrane protein</topology>
    </subcellularLocation>
    <subcellularLocation>
        <location evidence="1">Secreted</location>
    </subcellularLocation>
    <subcellularLocation>
        <location evidence="13">Synaptic cell membrane</location>
    </subcellularLocation>
</comment>
<dbReference type="InterPro" id="IPR050605">
    <property type="entry name" value="Olfactomedin-like_domain"/>
</dbReference>
<dbReference type="Pfam" id="PF02140">
    <property type="entry name" value="SUEL_Lectin"/>
    <property type="match status" value="1"/>
</dbReference>
<feature type="compositionally biased region" description="Low complexity" evidence="15">
    <location>
        <begin position="413"/>
        <end position="422"/>
    </location>
</feature>
<evidence type="ECO:0000259" key="19">
    <source>
        <dbReference type="PROSITE" id="PS50227"/>
    </source>
</evidence>
<dbReference type="GO" id="GO:0097060">
    <property type="term" value="C:synaptic membrane"/>
    <property type="evidence" value="ECO:0007669"/>
    <property type="project" value="UniProtKB-SubCell"/>
</dbReference>
<feature type="compositionally biased region" description="Low complexity" evidence="15">
    <location>
        <begin position="1465"/>
        <end position="1474"/>
    </location>
</feature>
<dbReference type="PRINTS" id="PR01444">
    <property type="entry name" value="LATROPHILIN"/>
</dbReference>
<dbReference type="PROSITE" id="PS50228">
    <property type="entry name" value="SUEL_LECTIN"/>
    <property type="match status" value="1"/>
</dbReference>
<dbReference type="InterPro" id="IPR043159">
    <property type="entry name" value="Lectin_gal-bd_sf"/>
</dbReference>
<dbReference type="InterPro" id="IPR001879">
    <property type="entry name" value="GPCR_2_extracellular_dom"/>
</dbReference>
<feature type="domain" description="G-protein coupled receptors family 2 profile 2" evidence="21">
    <location>
        <begin position="808"/>
        <end position="1047"/>
    </location>
</feature>
<evidence type="ECO:0000256" key="15">
    <source>
        <dbReference type="SAM" id="MobiDB-lite"/>
    </source>
</evidence>
<feature type="chain" id="PRO_5026343972" evidence="17">
    <location>
        <begin position="26"/>
        <end position="1623"/>
    </location>
</feature>
<feature type="transmembrane region" description="Helical" evidence="16">
    <location>
        <begin position="1023"/>
        <end position="1046"/>
    </location>
</feature>
<dbReference type="GO" id="GO:0030246">
    <property type="term" value="F:carbohydrate binding"/>
    <property type="evidence" value="ECO:0007669"/>
    <property type="project" value="InterPro"/>
</dbReference>
<dbReference type="Pfam" id="PF01825">
    <property type="entry name" value="GPS"/>
    <property type="match status" value="1"/>
</dbReference>
<dbReference type="Pfam" id="PF16489">
    <property type="entry name" value="GAIN"/>
    <property type="match status" value="1"/>
</dbReference>
<reference evidence="23" key="1">
    <citation type="submission" date="2020-04" db="EMBL/GenBank/DDBJ databases">
        <authorList>
            <person name="Neveu A P."/>
        </authorList>
    </citation>
    <scope>NUCLEOTIDE SEQUENCE</scope>
    <source>
        <tissue evidence="23">Whole embryo</tissue>
    </source>
</reference>
<dbReference type="InterPro" id="IPR003112">
    <property type="entry name" value="Olfac-like_dom"/>
</dbReference>
<evidence type="ECO:0000259" key="20">
    <source>
        <dbReference type="PROSITE" id="PS50228"/>
    </source>
</evidence>
<dbReference type="InterPro" id="IPR017981">
    <property type="entry name" value="GPCR_2-like_7TM"/>
</dbReference>
<evidence type="ECO:0000256" key="5">
    <source>
        <dbReference type="ARBA" id="ARBA00022692"/>
    </source>
</evidence>
<feature type="compositionally biased region" description="Basic and acidic residues" evidence="15">
    <location>
        <begin position="1393"/>
        <end position="1408"/>
    </location>
</feature>
<feature type="domain" description="G-protein coupled receptors family 2 profile 1" evidence="19">
    <location>
        <begin position="428"/>
        <end position="487"/>
    </location>
</feature>
<evidence type="ECO:0000256" key="12">
    <source>
        <dbReference type="ARBA" id="ARBA00023224"/>
    </source>
</evidence>
<evidence type="ECO:0000256" key="16">
    <source>
        <dbReference type="SAM" id="Phobius"/>
    </source>
</evidence>
<feature type="transmembrane region" description="Helical" evidence="16">
    <location>
        <begin position="995"/>
        <end position="1017"/>
    </location>
</feature>
<dbReference type="InterPro" id="IPR000922">
    <property type="entry name" value="Lectin_gal-bd_dom"/>
</dbReference>
<keyword evidence="12" id="KW-0807">Transducer</keyword>
<evidence type="ECO:0000259" key="22">
    <source>
        <dbReference type="PROSITE" id="PS51132"/>
    </source>
</evidence>
<accession>A0A6F9DJW2</accession>
<feature type="transmembrane region" description="Helical" evidence="16">
    <location>
        <begin position="847"/>
        <end position="866"/>
    </location>
</feature>
<gene>
    <name evidence="23" type="primary">Lphn3-002</name>
</gene>
<dbReference type="InterPro" id="IPR000203">
    <property type="entry name" value="GPS"/>
</dbReference>
<dbReference type="PROSITE" id="PS50227">
    <property type="entry name" value="G_PROTEIN_RECEP_F2_3"/>
    <property type="match status" value="1"/>
</dbReference>
<dbReference type="GO" id="GO:0005615">
    <property type="term" value="C:extracellular space"/>
    <property type="evidence" value="ECO:0007669"/>
    <property type="project" value="TreeGrafter"/>
</dbReference>
<feature type="signal peptide" evidence="17">
    <location>
        <begin position="1"/>
        <end position="25"/>
    </location>
</feature>
<dbReference type="PANTHER" id="PTHR23192">
    <property type="entry name" value="OLFACTOMEDIN-RELATED"/>
    <property type="match status" value="1"/>
</dbReference>
<dbReference type="GO" id="GO:0004930">
    <property type="term" value="F:G protein-coupled receptor activity"/>
    <property type="evidence" value="ECO:0007669"/>
    <property type="project" value="UniProtKB-KW"/>
</dbReference>
<evidence type="ECO:0000256" key="2">
    <source>
        <dbReference type="ARBA" id="ARBA00004651"/>
    </source>
</evidence>
<keyword evidence="6 16" id="KW-1133">Transmembrane helix</keyword>
<evidence type="ECO:0000259" key="21">
    <source>
        <dbReference type="PROSITE" id="PS50261"/>
    </source>
</evidence>
<evidence type="ECO:0000256" key="13">
    <source>
        <dbReference type="ARBA" id="ARBA00034109"/>
    </source>
</evidence>
<feature type="domain" description="SUEL-type lectin" evidence="20">
    <location>
        <begin position="28"/>
        <end position="117"/>
    </location>
</feature>
<feature type="domain" description="Olfactomedin-like" evidence="22">
    <location>
        <begin position="122"/>
        <end position="372"/>
    </location>
</feature>
<feature type="transmembrane region" description="Helical" evidence="16">
    <location>
        <begin position="950"/>
        <end position="974"/>
    </location>
</feature>
<feature type="disulfide bond" evidence="14">
    <location>
        <begin position="123"/>
        <end position="305"/>
    </location>
</feature>
<evidence type="ECO:0000256" key="6">
    <source>
        <dbReference type="ARBA" id="ARBA00022989"/>
    </source>
</evidence>
<feature type="compositionally biased region" description="Polar residues" evidence="15">
    <location>
        <begin position="1444"/>
        <end position="1464"/>
    </location>
</feature>
<dbReference type="PROSITE" id="PS50261">
    <property type="entry name" value="G_PROTEIN_RECEP_F2_4"/>
    <property type="match status" value="1"/>
</dbReference>
<feature type="domain" description="GAIN-B" evidence="18">
    <location>
        <begin position="624"/>
        <end position="794"/>
    </location>
</feature>
<proteinExistence type="evidence at transcript level"/>
<feature type="transmembrane region" description="Helical" evidence="16">
    <location>
        <begin position="878"/>
        <end position="901"/>
    </location>
</feature>
<dbReference type="GO" id="GO:0007166">
    <property type="term" value="P:cell surface receptor signaling pathway"/>
    <property type="evidence" value="ECO:0007669"/>
    <property type="project" value="InterPro"/>
</dbReference>
<dbReference type="PROSITE" id="PS50221">
    <property type="entry name" value="GAIN_B"/>
    <property type="match status" value="1"/>
</dbReference>
<feature type="region of interest" description="Disordered" evidence="15">
    <location>
        <begin position="393"/>
        <end position="422"/>
    </location>
</feature>
<dbReference type="InterPro" id="IPR032471">
    <property type="entry name" value="AGRL2-4_GAIN_subdom_A"/>
</dbReference>
<feature type="region of interest" description="Disordered" evidence="15">
    <location>
        <begin position="1393"/>
        <end position="1477"/>
    </location>
</feature>
<dbReference type="CDD" id="cd22823">
    <property type="entry name" value="Gal_Rha_Lectin"/>
    <property type="match status" value="1"/>
</dbReference>
<evidence type="ECO:0000256" key="7">
    <source>
        <dbReference type="ARBA" id="ARBA00023018"/>
    </source>
</evidence>
<dbReference type="InterPro" id="IPR003924">
    <property type="entry name" value="GPCR_2_latrophilin"/>
</dbReference>
<keyword evidence="4" id="KW-0964">Secreted</keyword>
<evidence type="ECO:0000256" key="14">
    <source>
        <dbReference type="PROSITE-ProRule" id="PRU00446"/>
    </source>
</evidence>
<evidence type="ECO:0000256" key="17">
    <source>
        <dbReference type="SAM" id="SignalP"/>
    </source>
</evidence>
<keyword evidence="17" id="KW-0732">Signal</keyword>
<dbReference type="FunFam" id="2.60.120.740:FF:000001">
    <property type="entry name" value="Adhesion G protein-coupled receptor L2"/>
    <property type="match status" value="1"/>
</dbReference>
<dbReference type="Pfam" id="PF00002">
    <property type="entry name" value="7tm_2"/>
    <property type="match status" value="1"/>
</dbReference>
<dbReference type="SUPFAM" id="SSF81321">
    <property type="entry name" value="Family A G protein-coupled receptor-like"/>
    <property type="match status" value="1"/>
</dbReference>
<evidence type="ECO:0000259" key="18">
    <source>
        <dbReference type="PROSITE" id="PS50221"/>
    </source>
</evidence>
<keyword evidence="9 16" id="KW-0472">Membrane</keyword>
<keyword evidence="3" id="KW-1003">Cell membrane</keyword>
<feature type="transmembrane region" description="Helical" evidence="16">
    <location>
        <begin position="813"/>
        <end position="835"/>
    </location>
</feature>
<dbReference type="SMART" id="SM00008">
    <property type="entry name" value="HormR"/>
    <property type="match status" value="1"/>
</dbReference>
<organism evidence="23">
    <name type="scientific">Phallusia mammillata</name>
    <dbReference type="NCBI Taxonomy" id="59560"/>
    <lineage>
        <taxon>Eukaryota</taxon>
        <taxon>Metazoa</taxon>
        <taxon>Chordata</taxon>
        <taxon>Tunicata</taxon>
        <taxon>Ascidiacea</taxon>
        <taxon>Phlebobranchia</taxon>
        <taxon>Ascidiidae</taxon>
        <taxon>Phallusia</taxon>
    </lineage>
</organism>
<dbReference type="Gene3D" id="2.60.120.740">
    <property type="match status" value="1"/>
</dbReference>
<dbReference type="InterPro" id="IPR057244">
    <property type="entry name" value="GAIN_B"/>
</dbReference>
<evidence type="ECO:0000256" key="1">
    <source>
        <dbReference type="ARBA" id="ARBA00004613"/>
    </source>
</evidence>
<dbReference type="Pfam" id="PF02191">
    <property type="entry name" value="OLF"/>
    <property type="match status" value="1"/>
</dbReference>
<protein>
    <submittedName>
        <fullName evidence="23">Latrophilin-3</fullName>
    </submittedName>
</protein>
<dbReference type="PANTHER" id="PTHR23192:SF88">
    <property type="entry name" value="ADHESION G PROTEIN-COUPLED RECEPTOR L2-LIKE"/>
    <property type="match status" value="1"/>
</dbReference>
<keyword evidence="8" id="KW-0297">G-protein coupled receptor</keyword>
<dbReference type="Gene3D" id="1.20.1070.10">
    <property type="entry name" value="Rhodopsin 7-helix transmembrane proteins"/>
    <property type="match status" value="1"/>
</dbReference>
<dbReference type="SMART" id="SM00303">
    <property type="entry name" value="GPS"/>
    <property type="match status" value="1"/>
</dbReference>
<evidence type="ECO:0000256" key="9">
    <source>
        <dbReference type="ARBA" id="ARBA00023136"/>
    </source>
</evidence>
<feature type="compositionally biased region" description="Polar residues" evidence="15">
    <location>
        <begin position="1409"/>
        <end position="1428"/>
    </location>
</feature>
<evidence type="ECO:0000256" key="11">
    <source>
        <dbReference type="ARBA" id="ARBA00023170"/>
    </source>
</evidence>
<sequence>MLHLEFQANMWIYIILLIPTIAVTAKTACENEEMTLRCPGNDLIQLKMAIYGRNDDRLCISQDESENNVGCGLHTQTDIVRKMCDDKSECTFRVGPSTFPDPCPGTAKYLQVMWKCVAFAATCPGPVKQVTKGNATATAKNTNGAWARDPYQQTQKIFFMGWRPYDAPHLYEYATTEALEQDRATTFHRIPDRVDGTGFVVYDGSIYYNKERSRNIVRFDLREAQAKAEREIPNANYHNTSPYGVNMDTDIDLAVDENGLWVIYATERNNGNIVVSSLERESLNILNTWTTPYSKLSALNSFIVCGVLYVVNYDTLTIDYMFNTTSKVGKEINIAVPGITTAASSIDYNPKDQLLYVWESKTAINYNIEFASPSVETTTVAPTTTTTTIVAKPDAPLKTTKPNVKPSAPPGRTTTSFSTSTSTQQSKYCRSQEASGLIWKDTAYGTMAFLPCPGIGGGHANWMCAGNVSNPSWTTHEPDLTQCASRWIKDFIEKINVGTMSVGDLSSKLLEDLLQKQTELKSWDIAKVIEALIELLKVGETEPRNAATLTNTIIKCSSILLSQNVSAAWTALKQPLRTHLASSLMGVVEDAGFFLAKDIVMDKNNPSRTTPTTAEEFDVNWVEEQVSLGIHVQRQTVDDLPSTDVSWPSSRGDTVKLNIQAISEAINDKSRKTLVFLSFVNIGKYLEDSNGFGSRKKPVNSQVVSVSVASVTDDQFKRISHSLDLKRPLLLNLRHHEDHLPYHTCAFWKTSPSEQDGSWSRTGCRKLSGNRTHSLCECDHMTSFVVISSQQPITPSETAPIYPSDMPLKYLNIARSGVVISFVFLLVVAITLIAHSKSLDLNTIHKNTVISLCFTELVFLFGIHQVDSQTMCVVTAVLLHFGVLCVFTWSVLETLHLFMVLDDRIERNDRWRWYYVIGYTCPAVVVAVSCAVKYKGYGGFLVCWLKSDDGFVWSIIAPCCVAICMCIFFLFASLRKMKKFQLNRSGKSRNGRSHAARMGVLLLLLIVMWSCGLLWFSNLAPKYTAALFCIFCSAHGVVSFIFYCLIPTEVRQMYSKCISSRRKPADNRRFSGLDHSCDCTETNTVRSNLRMDGTTRTIYHYQSGNPVTSTTMVPIANAQSMRLAKAAAIMENEPFVMNPSSTTVASDLVVHRFNTCRERAGRNLSECECLIASADDTDPKLPSTISHPRHAVWNDYYPTQSSRQTLDHASINGVNIHQCATNQYEQPTEHYCQCTQISGTSSGCYDHLHDDPYNRSQKGTPAHRCHFPTPPPPTNRMLPNGTVQSGRAPHHYETMGPFLPVAGVNNTNQNPNALQQRHCYEDVTMHQVTVEGDQRRRPLSNCSYNDIRMQHMENNYRQSSASTDNLCNRKITQTGHYPIMYCPMPRFNTEPAECRRTDNHNRSGRHSDPLSTDQGYDTDSQQAAQQLATHRHSSDIPKPHYTSLVVTNSGKASSSPCSSQLTRPSSASAESDCASENDREVELIIGVTANRSGKPENAAHSSGAADKVTLDRELDDISLDGIDTATGGCVSGCGTVASWSAVPAHDPRVANTKFAAMNNVRRERSNSSHNDLTPSLDARSVDAEAKCTRSNDPCTYTLPGTAQAGTKARIDLRNGGISMITNL</sequence>